<dbReference type="OrthoDB" id="9801235at2"/>
<protein>
    <recommendedName>
        <fullName evidence="4">Flagellar assembly factor FliW</fullName>
    </recommendedName>
</protein>
<evidence type="ECO:0000313" key="5">
    <source>
        <dbReference type="EMBL" id="PXW93014.1"/>
    </source>
</evidence>
<comment type="subunit">
    <text evidence="4">Interacts with translational regulator CsrA and flagellin(s).</text>
</comment>
<evidence type="ECO:0000256" key="1">
    <source>
        <dbReference type="ARBA" id="ARBA00022490"/>
    </source>
</evidence>
<dbReference type="RefSeq" id="WP_110250117.1">
    <property type="nucleotide sequence ID" value="NZ_QJJR01000001.1"/>
</dbReference>
<evidence type="ECO:0000256" key="2">
    <source>
        <dbReference type="ARBA" id="ARBA00022795"/>
    </source>
</evidence>
<dbReference type="Pfam" id="PF02623">
    <property type="entry name" value="FliW"/>
    <property type="match status" value="1"/>
</dbReference>
<dbReference type="PANTHER" id="PTHR39190:SF1">
    <property type="entry name" value="FLAGELLAR ASSEMBLY FACTOR FLIW"/>
    <property type="match status" value="1"/>
</dbReference>
<evidence type="ECO:0000256" key="4">
    <source>
        <dbReference type="HAMAP-Rule" id="MF_01185"/>
    </source>
</evidence>
<dbReference type="GO" id="GO:0006417">
    <property type="term" value="P:regulation of translation"/>
    <property type="evidence" value="ECO:0007669"/>
    <property type="project" value="UniProtKB-KW"/>
</dbReference>
<dbReference type="SUPFAM" id="SSF141457">
    <property type="entry name" value="BH3618-like"/>
    <property type="match status" value="1"/>
</dbReference>
<gene>
    <name evidence="4" type="primary">fliW</name>
    <name evidence="5" type="ORF">DES38_10194</name>
</gene>
<dbReference type="GO" id="GO:0044780">
    <property type="term" value="P:bacterial-type flagellum assembly"/>
    <property type="evidence" value="ECO:0007669"/>
    <property type="project" value="UniProtKB-UniRule"/>
</dbReference>
<keyword evidence="5" id="KW-0966">Cell projection</keyword>
<dbReference type="InterPro" id="IPR024046">
    <property type="entry name" value="Flagellar_assmbl_FliW_dom_sf"/>
</dbReference>
<dbReference type="NCBIfam" id="NF009793">
    <property type="entry name" value="PRK13285.1-1"/>
    <property type="match status" value="1"/>
</dbReference>
<dbReference type="AlphaFoldDB" id="A0A2V3WHK2"/>
<keyword evidence="5" id="KW-0282">Flagellum</keyword>
<dbReference type="EMBL" id="QJJR01000001">
    <property type="protein sequence ID" value="PXW93014.1"/>
    <property type="molecule type" value="Genomic_DNA"/>
</dbReference>
<keyword evidence="2 4" id="KW-1005">Bacterial flagellum biogenesis</keyword>
<reference evidence="5 6" key="1">
    <citation type="submission" date="2018-05" db="EMBL/GenBank/DDBJ databases">
        <title>Genomic Encyclopedia of Type Strains, Phase IV (KMG-IV): sequencing the most valuable type-strain genomes for metagenomic binning, comparative biology and taxonomic classification.</title>
        <authorList>
            <person name="Goeker M."/>
        </authorList>
    </citation>
    <scope>NUCLEOTIDE SEQUENCE [LARGE SCALE GENOMIC DNA]</scope>
    <source>
        <strain evidence="5 6">DSM 22440</strain>
    </source>
</reference>
<keyword evidence="5" id="KW-0969">Cilium</keyword>
<keyword evidence="4" id="KW-0143">Chaperone</keyword>
<proteinExistence type="inferred from homology"/>
<evidence type="ECO:0000313" key="6">
    <source>
        <dbReference type="Proteomes" id="UP000247922"/>
    </source>
</evidence>
<comment type="similarity">
    <text evidence="4">Belongs to the FliW family.</text>
</comment>
<sequence length="148" mass="16690">MQIDTKYFGEVEINEADQVVFRQGLPGFLDEKAFILLNFDQQAIFQVLQSTQTPGLAFIVVDPFKFVSDYQLELDDQMVEHLEINEEKDVLVMSIVTLNDAVKTSTANLKAPIVINQVKGLAKQYIQPASDYTTKELIFTGLREKGEG</sequence>
<dbReference type="InterPro" id="IPR003775">
    <property type="entry name" value="Flagellar_assembly_factor_FliW"/>
</dbReference>
<comment type="function">
    <text evidence="4">Acts as an anti-CsrA protein, binds CsrA and prevents it from repressing translation of its target genes, one of which is flagellin. Binds to flagellin and participates in the assembly of the flagellum.</text>
</comment>
<keyword evidence="6" id="KW-1185">Reference proteome</keyword>
<keyword evidence="3 4" id="KW-0810">Translation regulation</keyword>
<dbReference type="Proteomes" id="UP000247922">
    <property type="component" value="Unassembled WGS sequence"/>
</dbReference>
<dbReference type="Gene3D" id="2.30.290.10">
    <property type="entry name" value="BH3618-like"/>
    <property type="match status" value="1"/>
</dbReference>
<keyword evidence="1 4" id="KW-0963">Cytoplasm</keyword>
<comment type="caution">
    <text evidence="5">The sequence shown here is derived from an EMBL/GenBank/DDBJ whole genome shotgun (WGS) entry which is preliminary data.</text>
</comment>
<dbReference type="HAMAP" id="MF_01185">
    <property type="entry name" value="FliW"/>
    <property type="match status" value="1"/>
</dbReference>
<accession>A0A2V3WHK2</accession>
<dbReference type="GO" id="GO:0005737">
    <property type="term" value="C:cytoplasm"/>
    <property type="evidence" value="ECO:0007669"/>
    <property type="project" value="UniProtKB-SubCell"/>
</dbReference>
<name>A0A2V3WHK2_9BACI</name>
<comment type="subcellular location">
    <subcellularLocation>
        <location evidence="4">Cytoplasm</location>
    </subcellularLocation>
</comment>
<evidence type="ECO:0000256" key="3">
    <source>
        <dbReference type="ARBA" id="ARBA00022845"/>
    </source>
</evidence>
<organism evidence="5 6">
    <name type="scientific">Streptohalobacillus salinus</name>
    <dbReference type="NCBI Taxonomy" id="621096"/>
    <lineage>
        <taxon>Bacteria</taxon>
        <taxon>Bacillati</taxon>
        <taxon>Bacillota</taxon>
        <taxon>Bacilli</taxon>
        <taxon>Bacillales</taxon>
        <taxon>Bacillaceae</taxon>
        <taxon>Streptohalobacillus</taxon>
    </lineage>
</organism>
<dbReference type="PANTHER" id="PTHR39190">
    <property type="entry name" value="FLAGELLAR ASSEMBLY FACTOR FLIW"/>
    <property type="match status" value="1"/>
</dbReference>